<sequence length="232" mass="26542">MKQFFFVFLMGFVTCTYAQVEFNNKFKGIPPVNIKPKEKKSVPPPVDTSTIIPPNVYKNPNVQSPPNPVTDYRPKVKSEISMIPTDEFINPGDEVRDKLAKDMDRRLIKEGLKEDTRYLVKKDVSFGEIRTKSAYFVIKCRDYGAIDGDFIQGILDQKVVRGALELQAYFKEFTIYFHDGINVFELEALNRGSLGGNTGEFYIYDAAGKLIIHEYWDNWDAGVKGKFVIVKE</sequence>
<keyword evidence="3" id="KW-1185">Reference proteome</keyword>
<organism evidence="2 3">
    <name type="scientific">Flavobacterium gilvum</name>
    <dbReference type="NCBI Taxonomy" id="1492737"/>
    <lineage>
        <taxon>Bacteria</taxon>
        <taxon>Pseudomonadati</taxon>
        <taxon>Bacteroidota</taxon>
        <taxon>Flavobacteriia</taxon>
        <taxon>Flavobacteriales</taxon>
        <taxon>Flavobacteriaceae</taxon>
        <taxon>Flavobacterium</taxon>
    </lineage>
</organism>
<dbReference type="AlphaFoldDB" id="A0AAC9I2R3"/>
<evidence type="ECO:0000313" key="3">
    <source>
        <dbReference type="Proteomes" id="UP000175968"/>
    </source>
</evidence>
<name>A0AAC9I2R3_9FLAO</name>
<accession>A0AAC9I2R3</accession>
<proteinExistence type="predicted"/>
<protein>
    <submittedName>
        <fullName evidence="2">Uncharacterized protein</fullName>
    </submittedName>
</protein>
<evidence type="ECO:0000256" key="1">
    <source>
        <dbReference type="SAM" id="SignalP"/>
    </source>
</evidence>
<feature type="chain" id="PRO_5042192655" evidence="1">
    <location>
        <begin position="19"/>
        <end position="232"/>
    </location>
</feature>
<dbReference type="RefSeq" id="WP_051877748.1">
    <property type="nucleotide sequence ID" value="NZ_CP017479.1"/>
</dbReference>
<feature type="signal peptide" evidence="1">
    <location>
        <begin position="1"/>
        <end position="18"/>
    </location>
</feature>
<dbReference type="KEGG" id="fgl:EM308_09055"/>
<gene>
    <name evidence="2" type="ORF">EM308_09055</name>
</gene>
<evidence type="ECO:0000313" key="2">
    <source>
        <dbReference type="EMBL" id="AOW09639.1"/>
    </source>
</evidence>
<keyword evidence="1" id="KW-0732">Signal</keyword>
<dbReference type="EMBL" id="CP017479">
    <property type="protein sequence ID" value="AOW09639.1"/>
    <property type="molecule type" value="Genomic_DNA"/>
</dbReference>
<dbReference type="Proteomes" id="UP000175968">
    <property type="component" value="Chromosome"/>
</dbReference>
<reference evidence="2 3" key="1">
    <citation type="submission" date="2016-10" db="EMBL/GenBank/DDBJ databases">
        <title>Flavobacterium gilvum sp. nov., isolated from stream water.</title>
        <authorList>
            <person name="Shin S.-K."/>
            <person name="Cho Y.-J."/>
            <person name="Yi H."/>
        </authorList>
    </citation>
    <scope>NUCLEOTIDE SEQUENCE [LARGE SCALE GENOMIC DNA]</scope>
    <source>
        <strain evidence="2 3">EM1308</strain>
    </source>
</reference>